<evidence type="ECO:0000313" key="4">
    <source>
        <dbReference type="Proteomes" id="UP000644507"/>
    </source>
</evidence>
<dbReference type="PIRSF" id="PIRSF029347">
    <property type="entry name" value="RecF"/>
    <property type="match status" value="1"/>
</dbReference>
<dbReference type="GO" id="GO:0006302">
    <property type="term" value="P:double-strand break repair"/>
    <property type="evidence" value="ECO:0007669"/>
    <property type="project" value="TreeGrafter"/>
</dbReference>
<evidence type="ECO:0000313" key="3">
    <source>
        <dbReference type="EMBL" id="GHC40519.1"/>
    </source>
</evidence>
<comment type="caution">
    <text evidence="3">The sequence shown here is derived from an EMBL/GenBank/DDBJ whole genome shotgun (WGS) entry which is preliminary data.</text>
</comment>
<dbReference type="GO" id="GO:0005524">
    <property type="term" value="F:ATP binding"/>
    <property type="evidence" value="ECO:0007669"/>
    <property type="project" value="InterPro"/>
</dbReference>
<dbReference type="Pfam" id="PF13304">
    <property type="entry name" value="AAA_21"/>
    <property type="match status" value="1"/>
</dbReference>
<sequence length="354" mass="39284">MLYSLSIKGYRSLLDLSIKLGPLTVIQGSNGVGKSNLYKALHLFSSLANGSFPQTIAAEGGTPSCFWAAPTPGPRKPKTISLGVRSALFDWNVVFGLVPTTPGDPTFFRTDPDVKKESLRGETGTHTRAAWSREIPHTESFLSFIRDAPNYPELATAREDILSWRFYEGFRSDDQSPLRSPSPRFWSPVLHPDGSNLAAALQTIREYSFPHRLEEIVALAFPEHRLEISDENESVLSLEWWHPDLKRPLAAHELSDGTLRFLALTAALLAPKAPSLLVLNEPENSLNPSLYPALIQLISWANEASQVLVITHSEDLASLLQDEQEALVHQLVLKDGATRLAEDADAKRVWNFED</sequence>
<keyword evidence="4" id="KW-1185">Reference proteome</keyword>
<dbReference type="Proteomes" id="UP000644507">
    <property type="component" value="Unassembled WGS sequence"/>
</dbReference>
<dbReference type="Gene3D" id="3.40.50.300">
    <property type="entry name" value="P-loop containing nucleotide triphosphate hydrolases"/>
    <property type="match status" value="2"/>
</dbReference>
<accession>A0A918WFX6</accession>
<dbReference type="EMBL" id="BMXI01000001">
    <property type="protein sequence ID" value="GHC40519.1"/>
    <property type="molecule type" value="Genomic_DNA"/>
</dbReference>
<protein>
    <submittedName>
        <fullName evidence="3">ATPase</fullName>
    </submittedName>
</protein>
<dbReference type="AlphaFoldDB" id="A0A918WFX6"/>
<dbReference type="GO" id="GO:0000731">
    <property type="term" value="P:DNA synthesis involved in DNA repair"/>
    <property type="evidence" value="ECO:0007669"/>
    <property type="project" value="TreeGrafter"/>
</dbReference>
<dbReference type="GO" id="GO:0016887">
    <property type="term" value="F:ATP hydrolysis activity"/>
    <property type="evidence" value="ECO:0007669"/>
    <property type="project" value="InterPro"/>
</dbReference>
<dbReference type="InterPro" id="IPR041685">
    <property type="entry name" value="AAA_GajA/Old/RecF-like"/>
</dbReference>
<evidence type="ECO:0000259" key="2">
    <source>
        <dbReference type="Pfam" id="PF13304"/>
    </source>
</evidence>
<evidence type="ECO:0000259" key="1">
    <source>
        <dbReference type="Pfam" id="PF13175"/>
    </source>
</evidence>
<dbReference type="SUPFAM" id="SSF52540">
    <property type="entry name" value="P-loop containing nucleoside triphosphate hydrolases"/>
    <property type="match status" value="1"/>
</dbReference>
<gene>
    <name evidence="3" type="ORF">GCM10007100_01250</name>
</gene>
<dbReference type="PANTHER" id="PTHR32182">
    <property type="entry name" value="DNA REPLICATION AND REPAIR PROTEIN RECF"/>
    <property type="match status" value="1"/>
</dbReference>
<dbReference type="InterPro" id="IPR027417">
    <property type="entry name" value="P-loop_NTPase"/>
</dbReference>
<dbReference type="InterPro" id="IPR003959">
    <property type="entry name" value="ATPase_AAA_core"/>
</dbReference>
<feature type="domain" description="ATPase AAA-type core" evidence="2">
    <location>
        <begin position="224"/>
        <end position="314"/>
    </location>
</feature>
<proteinExistence type="predicted"/>
<dbReference type="PANTHER" id="PTHR32182:SF25">
    <property type="entry name" value="SLR1056 PROTEIN"/>
    <property type="match status" value="1"/>
</dbReference>
<dbReference type="RefSeq" id="WP_189566337.1">
    <property type="nucleotide sequence ID" value="NZ_BMXI01000001.1"/>
</dbReference>
<dbReference type="Pfam" id="PF13175">
    <property type="entry name" value="AAA_15"/>
    <property type="match status" value="1"/>
</dbReference>
<dbReference type="InterPro" id="IPR014555">
    <property type="entry name" value="RecF-like"/>
</dbReference>
<reference evidence="3" key="1">
    <citation type="journal article" date="2014" name="Int. J. Syst. Evol. Microbiol.">
        <title>Complete genome sequence of Corynebacterium casei LMG S-19264T (=DSM 44701T), isolated from a smear-ripened cheese.</title>
        <authorList>
            <consortium name="US DOE Joint Genome Institute (JGI-PGF)"/>
            <person name="Walter F."/>
            <person name="Albersmeier A."/>
            <person name="Kalinowski J."/>
            <person name="Ruckert C."/>
        </authorList>
    </citation>
    <scope>NUCLEOTIDE SEQUENCE</scope>
    <source>
        <strain evidence="3">KCTC 12988</strain>
    </source>
</reference>
<reference evidence="3" key="2">
    <citation type="submission" date="2020-09" db="EMBL/GenBank/DDBJ databases">
        <authorList>
            <person name="Sun Q."/>
            <person name="Kim S."/>
        </authorList>
    </citation>
    <scope>NUCLEOTIDE SEQUENCE</scope>
    <source>
        <strain evidence="3">KCTC 12988</strain>
    </source>
</reference>
<dbReference type="CDD" id="cd00267">
    <property type="entry name" value="ABC_ATPase"/>
    <property type="match status" value="1"/>
</dbReference>
<organism evidence="3 4">
    <name type="scientific">Roseibacillus persicicus</name>
    <dbReference type="NCBI Taxonomy" id="454148"/>
    <lineage>
        <taxon>Bacteria</taxon>
        <taxon>Pseudomonadati</taxon>
        <taxon>Verrucomicrobiota</taxon>
        <taxon>Verrucomicrobiia</taxon>
        <taxon>Verrucomicrobiales</taxon>
        <taxon>Verrucomicrobiaceae</taxon>
        <taxon>Roseibacillus</taxon>
    </lineage>
</organism>
<feature type="domain" description="Endonuclease GajA/Old nuclease/RecF-like AAA" evidence="1">
    <location>
        <begin position="1"/>
        <end position="47"/>
    </location>
</feature>
<name>A0A918WFX6_9BACT</name>